<organism evidence="2 3">
    <name type="scientific">Ficus carica</name>
    <name type="common">Common fig</name>
    <dbReference type="NCBI Taxonomy" id="3494"/>
    <lineage>
        <taxon>Eukaryota</taxon>
        <taxon>Viridiplantae</taxon>
        <taxon>Streptophyta</taxon>
        <taxon>Embryophyta</taxon>
        <taxon>Tracheophyta</taxon>
        <taxon>Spermatophyta</taxon>
        <taxon>Magnoliopsida</taxon>
        <taxon>eudicotyledons</taxon>
        <taxon>Gunneridae</taxon>
        <taxon>Pentapetalae</taxon>
        <taxon>rosids</taxon>
        <taxon>fabids</taxon>
        <taxon>Rosales</taxon>
        <taxon>Moraceae</taxon>
        <taxon>Ficeae</taxon>
        <taxon>Ficus</taxon>
    </lineage>
</organism>
<dbReference type="Proteomes" id="UP001187192">
    <property type="component" value="Unassembled WGS sequence"/>
</dbReference>
<evidence type="ECO:0000313" key="2">
    <source>
        <dbReference type="EMBL" id="GMN59353.1"/>
    </source>
</evidence>
<comment type="caution">
    <text evidence="2">The sequence shown here is derived from an EMBL/GenBank/DDBJ whole genome shotgun (WGS) entry which is preliminary data.</text>
</comment>
<reference evidence="2" key="1">
    <citation type="submission" date="2023-07" db="EMBL/GenBank/DDBJ databases">
        <title>draft genome sequence of fig (Ficus carica).</title>
        <authorList>
            <person name="Takahashi T."/>
            <person name="Nishimura K."/>
        </authorList>
    </citation>
    <scope>NUCLEOTIDE SEQUENCE</scope>
</reference>
<gene>
    <name evidence="2" type="ORF">TIFTF001_028463</name>
</gene>
<evidence type="ECO:0000256" key="1">
    <source>
        <dbReference type="SAM" id="MobiDB-lite"/>
    </source>
</evidence>
<keyword evidence="3" id="KW-1185">Reference proteome</keyword>
<feature type="region of interest" description="Disordered" evidence="1">
    <location>
        <begin position="1"/>
        <end position="51"/>
    </location>
</feature>
<name>A0AA88DPY8_FICCA</name>
<accession>A0AA88DPY8</accession>
<dbReference type="EMBL" id="BTGU01000086">
    <property type="protein sequence ID" value="GMN59353.1"/>
    <property type="molecule type" value="Genomic_DNA"/>
</dbReference>
<feature type="compositionally biased region" description="Basic and acidic residues" evidence="1">
    <location>
        <begin position="28"/>
        <end position="51"/>
    </location>
</feature>
<sequence length="51" mass="6046">MKNLEITLATARHSSLEDSLRRHHQPKAHMDRDQNAIFEKRSSDLRRDCDD</sequence>
<proteinExistence type="predicted"/>
<dbReference type="AlphaFoldDB" id="A0AA88DPY8"/>
<protein>
    <submittedName>
        <fullName evidence="2">Uncharacterized protein</fullName>
    </submittedName>
</protein>
<evidence type="ECO:0000313" key="3">
    <source>
        <dbReference type="Proteomes" id="UP001187192"/>
    </source>
</evidence>